<dbReference type="InterPro" id="IPR027417">
    <property type="entry name" value="P-loop_NTPase"/>
</dbReference>
<keyword evidence="4" id="KW-0342">GTP-binding</keyword>
<gene>
    <name evidence="7" type="ORF">J2S11_001021</name>
</gene>
<evidence type="ECO:0000256" key="4">
    <source>
        <dbReference type="ARBA" id="ARBA00023134"/>
    </source>
</evidence>
<evidence type="ECO:0000256" key="5">
    <source>
        <dbReference type="ARBA" id="ARBA00023186"/>
    </source>
</evidence>
<dbReference type="SMART" id="SM00382">
    <property type="entry name" value="AAA"/>
    <property type="match status" value="1"/>
</dbReference>
<dbReference type="NCBIfam" id="TIGR00750">
    <property type="entry name" value="lao"/>
    <property type="match status" value="1"/>
</dbReference>
<dbReference type="GO" id="GO:0016301">
    <property type="term" value="F:kinase activity"/>
    <property type="evidence" value="ECO:0007669"/>
    <property type="project" value="UniProtKB-KW"/>
</dbReference>
<organism evidence="7 8">
    <name type="scientific">Caldalkalibacillus horti</name>
    <dbReference type="NCBI Taxonomy" id="77523"/>
    <lineage>
        <taxon>Bacteria</taxon>
        <taxon>Bacillati</taxon>
        <taxon>Bacillota</taxon>
        <taxon>Bacilli</taxon>
        <taxon>Bacillales</taxon>
        <taxon>Bacillaceae</taxon>
        <taxon>Caldalkalibacillus</taxon>
    </lineage>
</organism>
<keyword evidence="2" id="KW-0547">Nucleotide-binding</keyword>
<dbReference type="CDD" id="cd03114">
    <property type="entry name" value="MMAA-like"/>
    <property type="match status" value="1"/>
</dbReference>
<dbReference type="EC" id="2.7.-.-" evidence="7"/>
<dbReference type="PANTHER" id="PTHR43087">
    <property type="entry name" value="LYSINE/ARGININE/ORNITHINE TRANSPORT SYSTEM KINASE"/>
    <property type="match status" value="1"/>
</dbReference>
<dbReference type="Pfam" id="PF03308">
    <property type="entry name" value="MeaB"/>
    <property type="match status" value="1"/>
</dbReference>
<evidence type="ECO:0000313" key="8">
    <source>
        <dbReference type="Proteomes" id="UP001235840"/>
    </source>
</evidence>
<dbReference type="PANTHER" id="PTHR43087:SF1">
    <property type="entry name" value="LAO_AO TRANSPORT SYSTEM ATPASE"/>
    <property type="match status" value="1"/>
</dbReference>
<dbReference type="InterPro" id="IPR005129">
    <property type="entry name" value="GTPase_ArgK"/>
</dbReference>
<dbReference type="Gene3D" id="3.40.50.300">
    <property type="entry name" value="P-loop containing nucleotide triphosphate hydrolases"/>
    <property type="match status" value="1"/>
</dbReference>
<evidence type="ECO:0000256" key="2">
    <source>
        <dbReference type="ARBA" id="ARBA00022741"/>
    </source>
</evidence>
<reference evidence="7 8" key="1">
    <citation type="submission" date="2023-07" db="EMBL/GenBank/DDBJ databases">
        <title>Genomic Encyclopedia of Type Strains, Phase IV (KMG-IV): sequencing the most valuable type-strain genomes for metagenomic binning, comparative biology and taxonomic classification.</title>
        <authorList>
            <person name="Goeker M."/>
        </authorList>
    </citation>
    <scope>NUCLEOTIDE SEQUENCE [LARGE SCALE GENOMIC DNA]</scope>
    <source>
        <strain evidence="7 8">DSM 12751</strain>
    </source>
</reference>
<dbReference type="SUPFAM" id="SSF52540">
    <property type="entry name" value="P-loop containing nucleoside triphosphate hydrolases"/>
    <property type="match status" value="1"/>
</dbReference>
<dbReference type="EMBL" id="JAUSTY010000003">
    <property type="protein sequence ID" value="MDQ0165121.1"/>
    <property type="molecule type" value="Genomic_DNA"/>
</dbReference>
<dbReference type="RefSeq" id="WP_307391757.1">
    <property type="nucleotide sequence ID" value="NZ_BAAADK010000010.1"/>
</dbReference>
<keyword evidence="5" id="KW-0143">Chaperone</keyword>
<dbReference type="InterPro" id="IPR003593">
    <property type="entry name" value="AAA+_ATPase"/>
</dbReference>
<evidence type="ECO:0000256" key="1">
    <source>
        <dbReference type="ARBA" id="ARBA00009625"/>
    </source>
</evidence>
<proteinExistence type="inferred from homology"/>
<evidence type="ECO:0000256" key="3">
    <source>
        <dbReference type="ARBA" id="ARBA00022801"/>
    </source>
</evidence>
<evidence type="ECO:0000259" key="6">
    <source>
        <dbReference type="SMART" id="SM00382"/>
    </source>
</evidence>
<dbReference type="InterPro" id="IPR052040">
    <property type="entry name" value="GTPase/Isobutyryl-CoA_mutase"/>
</dbReference>
<protein>
    <submittedName>
        <fullName evidence="7">LAO/AO transport system kinase</fullName>
        <ecNumber evidence="7">2.7.-.-</ecNumber>
    </submittedName>
</protein>
<name>A0ABT9VVV3_9BACI</name>
<sequence length="314" mass="34697">MHELTKGILAKNVRALARAISYIEDQHPDRLTLLKELYPHTKKAYKLGLTGPPGAGKSSIVNELLTYLRKQDMTVGVLAVDPTSPFTGGALLGDRVRMANHFTDPGVFIRSMGTRGSLGGLARATKEAIHALDAFGLDVIIVETVGVGQAELDIMKFADSTAVLLTPNGGDSVQAFKAGIMEVADFYVINKADLPGTDKLKAEIEQMLDIAKHDSEWRPPVIKTVSTQRQGIDQLWLTCNQHRAFLRDTNEGIGRNRRRAEAEVRELLHHHFSIIIEDKLKDASLLAHFDQLKQGEQSPYDLAEKLIAKWGMQD</sequence>
<feature type="domain" description="AAA+ ATPase" evidence="6">
    <location>
        <begin position="43"/>
        <end position="194"/>
    </location>
</feature>
<evidence type="ECO:0000313" key="7">
    <source>
        <dbReference type="EMBL" id="MDQ0165121.1"/>
    </source>
</evidence>
<comment type="similarity">
    <text evidence="1">Belongs to the SIMIBI class G3E GTPase family. ArgK/MeaB subfamily.</text>
</comment>
<keyword evidence="7" id="KW-0808">Transferase</keyword>
<dbReference type="Gene3D" id="1.20.5.170">
    <property type="match status" value="1"/>
</dbReference>
<keyword evidence="3" id="KW-0378">Hydrolase</keyword>
<accession>A0ABT9VVV3</accession>
<keyword evidence="7" id="KW-0418">Kinase</keyword>
<keyword evidence="8" id="KW-1185">Reference proteome</keyword>
<comment type="caution">
    <text evidence="7">The sequence shown here is derived from an EMBL/GenBank/DDBJ whole genome shotgun (WGS) entry which is preliminary data.</text>
</comment>
<dbReference type="Proteomes" id="UP001235840">
    <property type="component" value="Unassembled WGS sequence"/>
</dbReference>